<proteinExistence type="predicted"/>
<dbReference type="PATRIC" id="fig|1050174.4.peg.1016"/>
<accession>A0A0G3GTJ5</accession>
<organism evidence="3 4">
    <name type="scientific">Corynebacterium epidermidicanis</name>
    <dbReference type="NCBI Taxonomy" id="1050174"/>
    <lineage>
        <taxon>Bacteria</taxon>
        <taxon>Bacillati</taxon>
        <taxon>Actinomycetota</taxon>
        <taxon>Actinomycetes</taxon>
        <taxon>Mycobacteriales</taxon>
        <taxon>Corynebacteriaceae</taxon>
        <taxon>Corynebacterium</taxon>
    </lineage>
</organism>
<dbReference type="SUPFAM" id="SSF49503">
    <property type="entry name" value="Cupredoxins"/>
    <property type="match status" value="2"/>
</dbReference>
<reference evidence="3 4" key="1">
    <citation type="submission" date="2015-05" db="EMBL/GenBank/DDBJ databases">
        <title>Complete genome sequence of Corynebacterium epidermidicanis DSM 45586, isolated from the skin of a dog suffering from pruritus.</title>
        <authorList>
            <person name="Ruckert C."/>
            <person name="Albersmeier A."/>
            <person name="Winkler A."/>
            <person name="Tauch A."/>
        </authorList>
    </citation>
    <scope>NUCLEOTIDE SEQUENCE [LARGE SCALE GENOMIC DNA]</scope>
    <source>
        <strain evidence="3 4">DSM 45586</strain>
    </source>
</reference>
<keyword evidence="4" id="KW-1185">Reference proteome</keyword>
<name>A0A0G3GTJ5_9CORY</name>
<gene>
    <name evidence="3" type="ORF">CEPID_05020</name>
</gene>
<dbReference type="RefSeq" id="WP_047239991.1">
    <property type="nucleotide sequence ID" value="NZ_CP011541.1"/>
</dbReference>
<dbReference type="OrthoDB" id="345021at2"/>
<dbReference type="AlphaFoldDB" id="A0A0G3GTJ5"/>
<keyword evidence="2" id="KW-1133">Transmembrane helix</keyword>
<feature type="transmembrane region" description="Helical" evidence="2">
    <location>
        <begin position="24"/>
        <end position="45"/>
    </location>
</feature>
<sequence>MTDSPKNTPSWFDPVSNKNDAGLWAAWVLLGLAITAVITLVVIALTPIQDSGERKSLASEASQGSRVVRQEIVVKSSAIQPRIITVSAGSRLLLSVKNDTSETIELQLAKKTSDPIEPAGTALFDAGVINTNQSGWLNVDGASDQMRSFSVRVEGSSTESSSEKDDLPLDRSDRLRDPGPGFQAKSATFEGAGAENTHRERLVISKEAAEVFPGLKQQRILVNGKVSPDPVRGKPGDKFETTVVNKTGAEYRLDVQGVDSGAIVTVPAGEEKTYTFSFNKPGTWMYRGVPASGDASIVESFSGAVIIEVPGAPAVDSDLVLVASDIFIGPEIVSPLQNDIRLGQADLAAFNGIPNQYDHRPIQVERGKQIRVWLVNIGPVGDLSFVIHGTTFEDVYQDGRISNGDGRSAVSLQPGQGGFVDVVFEDQGKYVFENHRLVSSYRGQHGVFEVT</sequence>
<keyword evidence="2" id="KW-0812">Transmembrane</keyword>
<dbReference type="KEGG" id="cei:CEPID_05020"/>
<dbReference type="InterPro" id="IPR008972">
    <property type="entry name" value="Cupredoxin"/>
</dbReference>
<dbReference type="Proteomes" id="UP000035368">
    <property type="component" value="Chromosome"/>
</dbReference>
<dbReference type="STRING" id="1050174.CEPID_05020"/>
<feature type="region of interest" description="Disordered" evidence="1">
    <location>
        <begin position="150"/>
        <end position="187"/>
    </location>
</feature>
<feature type="compositionally biased region" description="Basic and acidic residues" evidence="1">
    <location>
        <begin position="161"/>
        <end position="177"/>
    </location>
</feature>
<evidence type="ECO:0000256" key="2">
    <source>
        <dbReference type="SAM" id="Phobius"/>
    </source>
</evidence>
<protein>
    <submittedName>
        <fullName evidence="3">Uncharacterized protein</fullName>
    </submittedName>
</protein>
<evidence type="ECO:0000313" key="4">
    <source>
        <dbReference type="Proteomes" id="UP000035368"/>
    </source>
</evidence>
<keyword evidence="2" id="KW-0472">Membrane</keyword>
<evidence type="ECO:0000256" key="1">
    <source>
        <dbReference type="SAM" id="MobiDB-lite"/>
    </source>
</evidence>
<dbReference type="Gene3D" id="2.60.40.420">
    <property type="entry name" value="Cupredoxins - blue copper proteins"/>
    <property type="match status" value="2"/>
</dbReference>
<evidence type="ECO:0000313" key="3">
    <source>
        <dbReference type="EMBL" id="AKK02873.1"/>
    </source>
</evidence>
<dbReference type="EMBL" id="CP011541">
    <property type="protein sequence ID" value="AKK02873.1"/>
    <property type="molecule type" value="Genomic_DNA"/>
</dbReference>